<feature type="domain" description="HTH gntR-type" evidence="4">
    <location>
        <begin position="27"/>
        <end position="94"/>
    </location>
</feature>
<name>A0A7Y9EUC5_9MICO</name>
<dbReference type="GO" id="GO:0003700">
    <property type="term" value="F:DNA-binding transcription factor activity"/>
    <property type="evidence" value="ECO:0007669"/>
    <property type="project" value="InterPro"/>
</dbReference>
<dbReference type="InterPro" id="IPR000524">
    <property type="entry name" value="Tscrpt_reg_HTH_GntR"/>
</dbReference>
<dbReference type="InterPro" id="IPR036388">
    <property type="entry name" value="WH-like_DNA-bd_sf"/>
</dbReference>
<evidence type="ECO:0000256" key="1">
    <source>
        <dbReference type="ARBA" id="ARBA00023015"/>
    </source>
</evidence>
<evidence type="ECO:0000313" key="5">
    <source>
        <dbReference type="EMBL" id="NYD54117.1"/>
    </source>
</evidence>
<keyword evidence="3" id="KW-0804">Transcription</keyword>
<accession>A0A7Y9EUC5</accession>
<comment type="caution">
    <text evidence="5">The sequence shown here is derived from an EMBL/GenBank/DDBJ whole genome shotgun (WGS) entry which is preliminary data.</text>
</comment>
<organism evidence="5 6">
    <name type="scientific">Microbacterium pseudoresistens</name>
    <dbReference type="NCBI Taxonomy" id="640634"/>
    <lineage>
        <taxon>Bacteria</taxon>
        <taxon>Bacillati</taxon>
        <taxon>Actinomycetota</taxon>
        <taxon>Actinomycetes</taxon>
        <taxon>Micrococcales</taxon>
        <taxon>Microbacteriaceae</taxon>
        <taxon>Microbacterium</taxon>
    </lineage>
</organism>
<dbReference type="GO" id="GO:0003677">
    <property type="term" value="F:DNA binding"/>
    <property type="evidence" value="ECO:0007669"/>
    <property type="project" value="UniProtKB-KW"/>
</dbReference>
<dbReference type="SMART" id="SM00345">
    <property type="entry name" value="HTH_GNTR"/>
    <property type="match status" value="1"/>
</dbReference>
<protein>
    <submittedName>
        <fullName evidence="5">DNA-binding GntR family transcriptional regulator</fullName>
    </submittedName>
</protein>
<dbReference type="Pfam" id="PF00392">
    <property type="entry name" value="GntR"/>
    <property type="match status" value="1"/>
</dbReference>
<evidence type="ECO:0000259" key="4">
    <source>
        <dbReference type="PROSITE" id="PS50949"/>
    </source>
</evidence>
<gene>
    <name evidence="5" type="ORF">BKA02_001172</name>
</gene>
<dbReference type="PANTHER" id="PTHR43537">
    <property type="entry name" value="TRANSCRIPTIONAL REGULATOR, GNTR FAMILY"/>
    <property type="match status" value="1"/>
</dbReference>
<dbReference type="InterPro" id="IPR011711">
    <property type="entry name" value="GntR_C"/>
</dbReference>
<dbReference type="Pfam" id="PF07729">
    <property type="entry name" value="FCD"/>
    <property type="match status" value="1"/>
</dbReference>
<reference evidence="5 6" key="1">
    <citation type="submission" date="2020-07" db="EMBL/GenBank/DDBJ databases">
        <title>Sequencing the genomes of 1000 actinobacteria strains.</title>
        <authorList>
            <person name="Klenk H.-P."/>
        </authorList>
    </citation>
    <scope>NUCLEOTIDE SEQUENCE [LARGE SCALE GENOMIC DNA]</scope>
    <source>
        <strain evidence="5 6">DSM 22185</strain>
    </source>
</reference>
<dbReference type="CDD" id="cd07377">
    <property type="entry name" value="WHTH_GntR"/>
    <property type="match status" value="1"/>
</dbReference>
<keyword evidence="1" id="KW-0805">Transcription regulation</keyword>
<sequence>MSEPTIESPPSSVGLGGLGGPRRYAVAPVRESVADQIRSAITKLELKPGQRLIERELVEAIGVSRPTIREALQQLAAEGLVTTERGRGWSVDMPTREETADLYEIRARLEGMACRRFTERATEAQVGQLREAVDGLAALVADGAASLELVSGKDAFYEVLFVGAGGDEIKRIVTGLQARITVFRSTTLRQRGRPARMVEEMRAIVTAVEKRDPDTAERACVRHVREAARAALGSSAVVFGPSDTPVA</sequence>
<evidence type="ECO:0000256" key="3">
    <source>
        <dbReference type="ARBA" id="ARBA00023163"/>
    </source>
</evidence>
<keyword evidence="6" id="KW-1185">Reference proteome</keyword>
<dbReference type="PANTHER" id="PTHR43537:SF24">
    <property type="entry name" value="GLUCONATE OPERON TRANSCRIPTIONAL REPRESSOR"/>
    <property type="match status" value="1"/>
</dbReference>
<dbReference type="EMBL" id="JACCBH010000001">
    <property type="protein sequence ID" value="NYD54117.1"/>
    <property type="molecule type" value="Genomic_DNA"/>
</dbReference>
<dbReference type="SUPFAM" id="SSF48008">
    <property type="entry name" value="GntR ligand-binding domain-like"/>
    <property type="match status" value="1"/>
</dbReference>
<proteinExistence type="predicted"/>
<dbReference type="Gene3D" id="1.10.10.10">
    <property type="entry name" value="Winged helix-like DNA-binding domain superfamily/Winged helix DNA-binding domain"/>
    <property type="match status" value="1"/>
</dbReference>
<dbReference type="InterPro" id="IPR036390">
    <property type="entry name" value="WH_DNA-bd_sf"/>
</dbReference>
<dbReference type="PRINTS" id="PR00035">
    <property type="entry name" value="HTHGNTR"/>
</dbReference>
<dbReference type="SMART" id="SM00895">
    <property type="entry name" value="FCD"/>
    <property type="match status" value="1"/>
</dbReference>
<dbReference type="PROSITE" id="PS50949">
    <property type="entry name" value="HTH_GNTR"/>
    <property type="match status" value="1"/>
</dbReference>
<dbReference type="RefSeq" id="WP_179432177.1">
    <property type="nucleotide sequence ID" value="NZ_BAABLC010000001.1"/>
</dbReference>
<dbReference type="Gene3D" id="1.20.120.530">
    <property type="entry name" value="GntR ligand-binding domain-like"/>
    <property type="match status" value="1"/>
</dbReference>
<dbReference type="AlphaFoldDB" id="A0A7Y9EUC5"/>
<dbReference type="Proteomes" id="UP000552045">
    <property type="component" value="Unassembled WGS sequence"/>
</dbReference>
<evidence type="ECO:0000256" key="2">
    <source>
        <dbReference type="ARBA" id="ARBA00023125"/>
    </source>
</evidence>
<dbReference type="InterPro" id="IPR008920">
    <property type="entry name" value="TF_FadR/GntR_C"/>
</dbReference>
<dbReference type="SUPFAM" id="SSF46785">
    <property type="entry name" value="Winged helix' DNA-binding domain"/>
    <property type="match status" value="1"/>
</dbReference>
<keyword evidence="2 5" id="KW-0238">DNA-binding</keyword>
<evidence type="ECO:0000313" key="6">
    <source>
        <dbReference type="Proteomes" id="UP000552045"/>
    </source>
</evidence>